<keyword evidence="6 8" id="KW-1133">Transmembrane helix</keyword>
<keyword evidence="11" id="KW-1185">Reference proteome</keyword>
<feature type="transmembrane region" description="Helical" evidence="8">
    <location>
        <begin position="367"/>
        <end position="384"/>
    </location>
</feature>
<keyword evidence="2" id="KW-1003">Cell membrane</keyword>
<organism evidence="10 11">
    <name type="scientific">Acidisarcina polymorpha</name>
    <dbReference type="NCBI Taxonomy" id="2211140"/>
    <lineage>
        <taxon>Bacteria</taxon>
        <taxon>Pseudomonadati</taxon>
        <taxon>Acidobacteriota</taxon>
        <taxon>Terriglobia</taxon>
        <taxon>Terriglobales</taxon>
        <taxon>Acidobacteriaceae</taxon>
        <taxon>Acidisarcina</taxon>
    </lineage>
</organism>
<dbReference type="KEGG" id="abas:ACPOL_1696"/>
<dbReference type="AlphaFoldDB" id="A0A2Z5FWD5"/>
<evidence type="ECO:0000256" key="3">
    <source>
        <dbReference type="ARBA" id="ARBA00022676"/>
    </source>
</evidence>
<evidence type="ECO:0000256" key="4">
    <source>
        <dbReference type="ARBA" id="ARBA00022679"/>
    </source>
</evidence>
<evidence type="ECO:0000256" key="5">
    <source>
        <dbReference type="ARBA" id="ARBA00022692"/>
    </source>
</evidence>
<feature type="transmembrane region" description="Helical" evidence="8">
    <location>
        <begin position="166"/>
        <end position="184"/>
    </location>
</feature>
<evidence type="ECO:0000313" key="11">
    <source>
        <dbReference type="Proteomes" id="UP000253606"/>
    </source>
</evidence>
<feature type="domain" description="Glycosyltransferase RgtA/B/C/D-like" evidence="9">
    <location>
        <begin position="89"/>
        <end position="261"/>
    </location>
</feature>
<dbReference type="GO" id="GO:0016763">
    <property type="term" value="F:pentosyltransferase activity"/>
    <property type="evidence" value="ECO:0007669"/>
    <property type="project" value="TreeGrafter"/>
</dbReference>
<dbReference type="InterPro" id="IPR050297">
    <property type="entry name" value="LipidA_mod_glycosyltrf_83"/>
</dbReference>
<gene>
    <name evidence="10" type="ORF">ACPOL_1696</name>
</gene>
<feature type="transmembrane region" description="Helical" evidence="8">
    <location>
        <begin position="205"/>
        <end position="235"/>
    </location>
</feature>
<proteinExistence type="predicted"/>
<comment type="subcellular location">
    <subcellularLocation>
        <location evidence="1">Cell membrane</location>
        <topology evidence="1">Multi-pass membrane protein</topology>
    </subcellularLocation>
</comment>
<keyword evidence="7 8" id="KW-0472">Membrane</keyword>
<dbReference type="RefSeq" id="WP_114206550.1">
    <property type="nucleotide sequence ID" value="NZ_CP030840.1"/>
</dbReference>
<evidence type="ECO:0000313" key="10">
    <source>
        <dbReference type="EMBL" id="AXC11040.1"/>
    </source>
</evidence>
<dbReference type="PANTHER" id="PTHR33908:SF11">
    <property type="entry name" value="MEMBRANE PROTEIN"/>
    <property type="match status" value="1"/>
</dbReference>
<dbReference type="Pfam" id="PF13231">
    <property type="entry name" value="PMT_2"/>
    <property type="match status" value="1"/>
</dbReference>
<evidence type="ECO:0000256" key="1">
    <source>
        <dbReference type="ARBA" id="ARBA00004651"/>
    </source>
</evidence>
<dbReference type="GO" id="GO:0009103">
    <property type="term" value="P:lipopolysaccharide biosynthetic process"/>
    <property type="evidence" value="ECO:0007669"/>
    <property type="project" value="UniProtKB-ARBA"/>
</dbReference>
<feature type="transmembrane region" description="Helical" evidence="8">
    <location>
        <begin position="141"/>
        <end position="160"/>
    </location>
</feature>
<dbReference type="GO" id="GO:0005886">
    <property type="term" value="C:plasma membrane"/>
    <property type="evidence" value="ECO:0007669"/>
    <property type="project" value="UniProtKB-SubCell"/>
</dbReference>
<keyword evidence="4 10" id="KW-0808">Transferase</keyword>
<dbReference type="PANTHER" id="PTHR33908">
    <property type="entry name" value="MANNOSYLTRANSFERASE YKCB-RELATED"/>
    <property type="match status" value="1"/>
</dbReference>
<reference evidence="10 11" key="1">
    <citation type="journal article" date="2018" name="Front. Microbiol.">
        <title>Hydrolytic Capabilities as a Key to Environmental Success: Chitinolytic and Cellulolytic Acidobacteria From Acidic Sub-arctic Soils and Boreal Peatlands.</title>
        <authorList>
            <person name="Belova S.E."/>
            <person name="Ravin N.V."/>
            <person name="Pankratov T.A."/>
            <person name="Rakitin A.L."/>
            <person name="Ivanova A.A."/>
            <person name="Beletsky A.V."/>
            <person name="Mardanov A.V."/>
            <person name="Sinninghe Damste J.S."/>
            <person name="Dedysh S.N."/>
        </authorList>
    </citation>
    <scope>NUCLEOTIDE SEQUENCE [LARGE SCALE GENOMIC DNA]</scope>
    <source>
        <strain evidence="10 11">SBC82</strain>
    </source>
</reference>
<evidence type="ECO:0000256" key="8">
    <source>
        <dbReference type="SAM" id="Phobius"/>
    </source>
</evidence>
<evidence type="ECO:0000259" key="9">
    <source>
        <dbReference type="Pfam" id="PF13231"/>
    </source>
</evidence>
<keyword evidence="5 8" id="KW-0812">Transmembrane</keyword>
<evidence type="ECO:0000256" key="7">
    <source>
        <dbReference type="ARBA" id="ARBA00023136"/>
    </source>
</evidence>
<dbReference type="InterPro" id="IPR038731">
    <property type="entry name" value="RgtA/B/C-like"/>
</dbReference>
<keyword evidence="3" id="KW-0328">Glycosyltransferase</keyword>
<dbReference type="Proteomes" id="UP000253606">
    <property type="component" value="Chromosome"/>
</dbReference>
<feature type="transmembrane region" description="Helical" evidence="8">
    <location>
        <begin position="390"/>
        <end position="408"/>
    </location>
</feature>
<sequence length="454" mass="51423">MQWQALQDWFNPRPQDGEARFRPPVRIFWLGLMVRIAYMTLAHTYKVTQYEDHFEFGWEAARIARSLATGHGYSDPFILGGTGPTAWLPPVFPLMIAACFKLFGVYKPLAAWTVLALDCVFSAATALAVYEIAARCFNRRVAIWSGWLWALYPAAMQYAVKWVWETTLTTMLFAWVLVLALRVRGIGAEQPGSAEERGSQTFGRWLMFGLLWGLIALCNPSLLLFLPVCGVWMLWSKSGLRRGVPKAIASGLIFIACLAPWTCRNWKVFHVFIPIRGNFGAENWYGNRPDAQGFPWGVIIASRPDLQRYAEIGEVEYVKELGAKASRYIHEDPRHFARLTVKRVYFFWASVPHPLAKSAFLEYVREFHYGFLTITGLLGLLLALRRRVPASGLFACAFAILPATYYFVTVAARFRHPLEPLITVLTVYLFQSAKKAPRTGAQQRKANGVIPLDV</sequence>
<name>A0A2Z5FWD5_9BACT</name>
<evidence type="ECO:0000256" key="6">
    <source>
        <dbReference type="ARBA" id="ARBA00022989"/>
    </source>
</evidence>
<feature type="transmembrane region" description="Helical" evidence="8">
    <location>
        <begin position="247"/>
        <end position="263"/>
    </location>
</feature>
<feature type="transmembrane region" description="Helical" evidence="8">
    <location>
        <begin position="109"/>
        <end position="129"/>
    </location>
</feature>
<evidence type="ECO:0000256" key="2">
    <source>
        <dbReference type="ARBA" id="ARBA00022475"/>
    </source>
</evidence>
<dbReference type="OrthoDB" id="136232at2"/>
<protein>
    <submittedName>
        <fullName evidence="10">Glycosyl transferase, family 2</fullName>
    </submittedName>
</protein>
<accession>A0A2Z5FWD5</accession>
<dbReference type="EMBL" id="CP030840">
    <property type="protein sequence ID" value="AXC11040.1"/>
    <property type="molecule type" value="Genomic_DNA"/>
</dbReference>